<evidence type="ECO:0000313" key="8">
    <source>
        <dbReference type="EMBL" id="MFD1613409.1"/>
    </source>
</evidence>
<keyword evidence="9" id="KW-1185">Reference proteome</keyword>
<evidence type="ECO:0000313" key="9">
    <source>
        <dbReference type="Proteomes" id="UP001597115"/>
    </source>
</evidence>
<evidence type="ECO:0000259" key="7">
    <source>
        <dbReference type="Pfam" id="PF07195"/>
    </source>
</evidence>
<feature type="domain" description="Flagellar hook-associated protein 2 C-terminal" evidence="7">
    <location>
        <begin position="239"/>
        <end position="455"/>
    </location>
</feature>
<sequence>MADSIAVTLGAGSGIDTKSLVSSLVNAQFGPKTQALTAKKDNLTAQISALSQLRSSLTGFSSALTSLVSGGTTSTQPTTSDSSVLGVSLLPGASISGLSANVEVKSLAQAQVVTTGTPVDKTAAVGKGTLTIKLGTATYDANNVMTGFTAKASAPAGIQVTIGDGQNSLAGIAAAINAAKAGVTATVITDSTGSRLSIKGATGADQAFTIDVAEDPTAPGLSSLAYNVGAQTLGLTRKANDALVALDGVDVKRPNNSISDLIPGVKLDLAKEAPGQTIAINTTPPTAALSQAVTDIVDTYNQLIAVAQTDTDAKSGVLRADSGVKDMMRMLRELTGADLNPGAGTTEPHTLAELGVKTNRDGTLTLDTTTLQNALSKSGAAVEKMINVGLGTALRQISLNLTGPGGSLTSSQSGYSRLQKSIADDEAKITADSQAMTDRLTLQYANMDARVSAYKATQSFLEQQIAAWTKSG</sequence>
<comment type="subcellular location">
    <subcellularLocation>
        <location evidence="5">Secreted</location>
    </subcellularLocation>
    <subcellularLocation>
        <location evidence="5">Bacterial flagellum</location>
    </subcellularLocation>
</comment>
<dbReference type="EMBL" id="JBHUDY010000003">
    <property type="protein sequence ID" value="MFD1613409.1"/>
    <property type="molecule type" value="Genomic_DNA"/>
</dbReference>
<evidence type="ECO:0000259" key="6">
    <source>
        <dbReference type="Pfam" id="PF02465"/>
    </source>
</evidence>
<evidence type="ECO:0000256" key="5">
    <source>
        <dbReference type="RuleBase" id="RU362066"/>
    </source>
</evidence>
<evidence type="ECO:0000256" key="2">
    <source>
        <dbReference type="ARBA" id="ARBA00011255"/>
    </source>
</evidence>
<dbReference type="PANTHER" id="PTHR30288">
    <property type="entry name" value="FLAGELLAR CAP/ASSEMBLY PROTEIN FLID"/>
    <property type="match status" value="1"/>
</dbReference>
<keyword evidence="3" id="KW-0175">Coiled coil</keyword>
<dbReference type="InterPro" id="IPR010809">
    <property type="entry name" value="FliD_C"/>
</dbReference>
<dbReference type="InterPro" id="IPR040026">
    <property type="entry name" value="FliD"/>
</dbReference>
<organism evidence="8 9">
    <name type="scientific">Sphingomonas tabacisoli</name>
    <dbReference type="NCBI Taxonomy" id="2249466"/>
    <lineage>
        <taxon>Bacteria</taxon>
        <taxon>Pseudomonadati</taxon>
        <taxon>Pseudomonadota</taxon>
        <taxon>Alphaproteobacteria</taxon>
        <taxon>Sphingomonadales</taxon>
        <taxon>Sphingomonadaceae</taxon>
        <taxon>Sphingomonas</taxon>
    </lineage>
</organism>
<reference evidence="9" key="1">
    <citation type="journal article" date="2019" name="Int. J. Syst. Evol. Microbiol.">
        <title>The Global Catalogue of Microorganisms (GCM) 10K type strain sequencing project: providing services to taxonomists for standard genome sequencing and annotation.</title>
        <authorList>
            <consortium name="The Broad Institute Genomics Platform"/>
            <consortium name="The Broad Institute Genome Sequencing Center for Infectious Disease"/>
            <person name="Wu L."/>
            <person name="Ma J."/>
        </authorList>
    </citation>
    <scope>NUCLEOTIDE SEQUENCE [LARGE SCALE GENOMIC DNA]</scope>
    <source>
        <strain evidence="9">CGMCC 1.16275</strain>
    </source>
</reference>
<keyword evidence="5" id="KW-0964">Secreted</keyword>
<dbReference type="Proteomes" id="UP001597115">
    <property type="component" value="Unassembled WGS sequence"/>
</dbReference>
<dbReference type="InterPro" id="IPR003481">
    <property type="entry name" value="FliD_N"/>
</dbReference>
<evidence type="ECO:0000256" key="4">
    <source>
        <dbReference type="ARBA" id="ARBA00023143"/>
    </source>
</evidence>
<dbReference type="RefSeq" id="WP_380891493.1">
    <property type="nucleotide sequence ID" value="NZ_JBHUDY010000003.1"/>
</dbReference>
<protein>
    <recommendedName>
        <fullName evidence="5">Flagellar hook-associated protein 2</fullName>
        <shortName evidence="5">HAP2</shortName>
    </recommendedName>
    <alternativeName>
        <fullName evidence="5">Flagellar cap protein</fullName>
    </alternativeName>
</protein>
<comment type="subunit">
    <text evidence="2 5">Homopentamer.</text>
</comment>
<gene>
    <name evidence="8" type="primary">fliD</name>
    <name evidence="8" type="ORF">ACFSCW_16535</name>
</gene>
<evidence type="ECO:0000256" key="1">
    <source>
        <dbReference type="ARBA" id="ARBA00009764"/>
    </source>
</evidence>
<comment type="function">
    <text evidence="5">Required for morphogenesis and for the elongation of the flagellar filament by facilitating polymerization of the flagellin monomers at the tip of growing filament. Forms a capping structure, which prevents flagellin subunits (transported through the central channel of the flagellum) from leaking out without polymerization at the distal end.</text>
</comment>
<accession>A0ABW4I619</accession>
<dbReference type="Pfam" id="PF02465">
    <property type="entry name" value="FliD_N"/>
    <property type="match status" value="1"/>
</dbReference>
<evidence type="ECO:0000256" key="3">
    <source>
        <dbReference type="ARBA" id="ARBA00023054"/>
    </source>
</evidence>
<keyword evidence="8" id="KW-0966">Cell projection</keyword>
<dbReference type="Pfam" id="PF07195">
    <property type="entry name" value="FliD_C"/>
    <property type="match status" value="1"/>
</dbReference>
<keyword evidence="4 5" id="KW-0975">Bacterial flagellum</keyword>
<proteinExistence type="inferred from homology"/>
<feature type="domain" description="Flagellar hook-associated protein 2 N-terminal" evidence="6">
    <location>
        <begin position="13"/>
        <end position="111"/>
    </location>
</feature>
<comment type="similarity">
    <text evidence="1 5">Belongs to the FliD family.</text>
</comment>
<keyword evidence="8" id="KW-0969">Cilium</keyword>
<comment type="caution">
    <text evidence="8">The sequence shown here is derived from an EMBL/GenBank/DDBJ whole genome shotgun (WGS) entry which is preliminary data.</text>
</comment>
<keyword evidence="8" id="KW-0282">Flagellum</keyword>
<dbReference type="PANTHER" id="PTHR30288:SF0">
    <property type="entry name" value="FLAGELLAR HOOK-ASSOCIATED PROTEIN 2"/>
    <property type="match status" value="1"/>
</dbReference>
<name>A0ABW4I619_9SPHN</name>